<feature type="region of interest" description="Disordered" evidence="1">
    <location>
        <begin position="222"/>
        <end position="263"/>
    </location>
</feature>
<evidence type="ECO:0000313" key="2">
    <source>
        <dbReference type="EMBL" id="KAJ6227657.1"/>
    </source>
</evidence>
<evidence type="ECO:0000256" key="1">
    <source>
        <dbReference type="SAM" id="MobiDB-lite"/>
    </source>
</evidence>
<feature type="compositionally biased region" description="Low complexity" evidence="1">
    <location>
        <begin position="222"/>
        <end position="236"/>
    </location>
</feature>
<organism evidence="2 3">
    <name type="scientific">Anaeramoeba flamelloides</name>
    <dbReference type="NCBI Taxonomy" id="1746091"/>
    <lineage>
        <taxon>Eukaryota</taxon>
        <taxon>Metamonada</taxon>
        <taxon>Anaeramoebidae</taxon>
        <taxon>Anaeramoeba</taxon>
    </lineage>
</organism>
<accession>A0ABQ8X6K4</accession>
<dbReference type="EMBL" id="JAOAOG010000333">
    <property type="protein sequence ID" value="KAJ6227657.1"/>
    <property type="molecule type" value="Genomic_DNA"/>
</dbReference>
<keyword evidence="3" id="KW-1185">Reference proteome</keyword>
<feature type="region of interest" description="Disordered" evidence="1">
    <location>
        <begin position="1"/>
        <end position="42"/>
    </location>
</feature>
<feature type="compositionally biased region" description="Polar residues" evidence="1">
    <location>
        <begin position="1"/>
        <end position="21"/>
    </location>
</feature>
<dbReference type="GO" id="GO:0003743">
    <property type="term" value="F:translation initiation factor activity"/>
    <property type="evidence" value="ECO:0007669"/>
    <property type="project" value="UniProtKB-KW"/>
</dbReference>
<gene>
    <name evidence="2" type="ORF">M0813_09560</name>
</gene>
<feature type="region of interest" description="Disordered" evidence="1">
    <location>
        <begin position="151"/>
        <end position="172"/>
    </location>
</feature>
<reference evidence="2" key="1">
    <citation type="submission" date="2022-08" db="EMBL/GenBank/DDBJ databases">
        <title>Novel sulfate-reducing endosymbionts in the free-living metamonad Anaeramoeba.</title>
        <authorList>
            <person name="Jerlstrom-Hultqvist J."/>
            <person name="Cepicka I."/>
            <person name="Gallot-Lavallee L."/>
            <person name="Salas-Leiva D."/>
            <person name="Curtis B.A."/>
            <person name="Zahonova K."/>
            <person name="Pipaliya S."/>
            <person name="Dacks J."/>
            <person name="Roger A.J."/>
        </authorList>
    </citation>
    <scope>NUCLEOTIDE SEQUENCE</scope>
    <source>
        <strain evidence="2">Schooner1</strain>
    </source>
</reference>
<feature type="region of interest" description="Disordered" evidence="1">
    <location>
        <begin position="336"/>
        <end position="373"/>
    </location>
</feature>
<proteinExistence type="predicted"/>
<feature type="compositionally biased region" description="Basic and acidic residues" evidence="1">
    <location>
        <begin position="248"/>
        <end position="263"/>
    </location>
</feature>
<keyword evidence="2" id="KW-0648">Protein biosynthesis</keyword>
<sequence length="483" mass="57877">MKSNNKKQNNYSLIQNQSQNSEKLRPINQKKPNGKKKTASKQESVKKVNYLIEKRLTKRERGWVYTKKLLLKIGRPCERAQIVEEGKKTYPVLWSCFVDTYSNIKMANRLFGKVLIPSNIKKHGIIHINKQYSLKEYPKKHLTGSDRIALKNDKKIGNGNENRDNDNKKNENEIMVNNLKLEKTNNKRQLIGLDNNKKKNEMEMDMEEDDLIVIPKLIKNKQNNKQDQNKKNNFIFEKNENENENGNENERGRVNEKEKEKENQNEIIIENENENENENINKKQNQLLKQNQKLDQKKNMSKNSNHLIKSKNNKQILKMQNKFERIYNNSLSKIRKRKKKNISRRKRVYQTRTKQSKKFKQNHKQNHIWNHHKRKKREMKHRLKKSYHKFKWRQRKKKPPFINLEKCVLVYSDDDYFVFEELTQEDLAISALRKLSQLNLHPITLKKINDQINKGNQKVIEIVNGINAFNYQIYFEILKTMIS</sequence>
<keyword evidence="2" id="KW-0396">Initiation factor</keyword>
<protein>
    <submittedName>
        <fullName evidence="2">RNA polymerase iii transcription initiation factor b</fullName>
    </submittedName>
</protein>
<name>A0ABQ8X6K4_9EUKA</name>
<comment type="caution">
    <text evidence="2">The sequence shown here is derived from an EMBL/GenBank/DDBJ whole genome shotgun (WGS) entry which is preliminary data.</text>
</comment>
<dbReference type="Proteomes" id="UP001150062">
    <property type="component" value="Unassembled WGS sequence"/>
</dbReference>
<evidence type="ECO:0000313" key="3">
    <source>
        <dbReference type="Proteomes" id="UP001150062"/>
    </source>
</evidence>